<keyword evidence="6" id="KW-0328">Glycosyltransferase</keyword>
<keyword evidence="19" id="KW-1185">Reference proteome</keyword>
<keyword evidence="8" id="KW-0256">Endoplasmic reticulum</keyword>
<evidence type="ECO:0000256" key="4">
    <source>
        <dbReference type="ARBA" id="ARBA00012196"/>
    </source>
</evidence>
<dbReference type="Gene3D" id="3.40.50.11350">
    <property type="match status" value="1"/>
</dbReference>
<evidence type="ECO:0000313" key="19">
    <source>
        <dbReference type="Proteomes" id="UP000494106"/>
    </source>
</evidence>
<evidence type="ECO:0000256" key="6">
    <source>
        <dbReference type="ARBA" id="ARBA00022676"/>
    </source>
</evidence>
<comment type="catalytic activity">
    <reaction evidence="16">
        <text>L-seryl-[protein] + GDP-beta-L-fucose = 3-O-(alpha-L-fucosyl)-L-seryl-[protein] + GDP + H(+)</text>
        <dbReference type="Rhea" id="RHEA:63644"/>
        <dbReference type="Rhea" id="RHEA-COMP:9863"/>
        <dbReference type="Rhea" id="RHEA-COMP:17914"/>
        <dbReference type="ChEBI" id="CHEBI:15378"/>
        <dbReference type="ChEBI" id="CHEBI:29999"/>
        <dbReference type="ChEBI" id="CHEBI:57273"/>
        <dbReference type="ChEBI" id="CHEBI:58189"/>
        <dbReference type="ChEBI" id="CHEBI:189632"/>
        <dbReference type="EC" id="2.4.1.221"/>
    </reaction>
    <physiologicalReaction direction="left-to-right" evidence="16">
        <dbReference type="Rhea" id="RHEA:63645"/>
    </physiologicalReaction>
</comment>
<dbReference type="GO" id="GO:0046922">
    <property type="term" value="F:peptide-O-fucosyltransferase activity"/>
    <property type="evidence" value="ECO:0007669"/>
    <property type="project" value="UniProtKB-EC"/>
</dbReference>
<dbReference type="EMBL" id="CADEBD010000288">
    <property type="protein sequence ID" value="CAB3231105.1"/>
    <property type="molecule type" value="Genomic_DNA"/>
</dbReference>
<dbReference type="Gene3D" id="3.40.50.11340">
    <property type="match status" value="1"/>
</dbReference>
<evidence type="ECO:0000256" key="9">
    <source>
        <dbReference type="ARBA" id="ARBA00022976"/>
    </source>
</evidence>
<proteinExistence type="inferred from homology"/>
<evidence type="ECO:0000313" key="18">
    <source>
        <dbReference type="EMBL" id="CAB3249941.1"/>
    </source>
</evidence>
<protein>
    <recommendedName>
        <fullName evidence="5">GDP-fucose protein O-fucosyltransferase 1</fullName>
        <ecNumber evidence="4">2.4.1.221</ecNumber>
    </recommendedName>
    <alternativeName>
        <fullName evidence="14">Peptide-O-fucosyltransferase 1</fullName>
    </alternativeName>
</protein>
<evidence type="ECO:0000313" key="20">
    <source>
        <dbReference type="Proteomes" id="UP000494256"/>
    </source>
</evidence>
<evidence type="ECO:0000256" key="13">
    <source>
        <dbReference type="ARBA" id="ARBA00023277"/>
    </source>
</evidence>
<dbReference type="Proteomes" id="UP000494106">
    <property type="component" value="Unassembled WGS sequence"/>
</dbReference>
<dbReference type="InterPro" id="IPR019378">
    <property type="entry name" value="GDP-Fuc_O-FucTrfase"/>
</dbReference>
<evidence type="ECO:0000313" key="17">
    <source>
        <dbReference type="EMBL" id="CAB3231105.1"/>
    </source>
</evidence>
<keyword evidence="13" id="KW-0119">Carbohydrate metabolism</keyword>
<comment type="caution">
    <text evidence="17">The sequence shown here is derived from an EMBL/GenBank/DDBJ whole genome shotgun (WGS) entry which is preliminary data.</text>
</comment>
<keyword evidence="12" id="KW-0294">Fucose metabolism</keyword>
<reference evidence="19 20" key="1">
    <citation type="submission" date="2020-04" db="EMBL/GenBank/DDBJ databases">
        <authorList>
            <person name="Wallbank WR R."/>
            <person name="Pardo Diaz C."/>
            <person name="Kozak K."/>
            <person name="Martin S."/>
            <person name="Jiggins C."/>
            <person name="Moest M."/>
            <person name="Warren A I."/>
            <person name="Byers J.R.P. K."/>
            <person name="Montejo-Kovacevich G."/>
            <person name="Yen C E."/>
        </authorList>
    </citation>
    <scope>NUCLEOTIDE SEQUENCE [LARGE SCALE GENOMIC DNA]</scope>
</reference>
<name>A0A8S0ZDS7_ARCPL</name>
<sequence>MGRFGNQADHFLGALAFSKGLNRTLILPPWVEYRYGEPRSIQVPFNTYFNVQKLSQYHKVITMELFMHNIAPTIWAIDKRISFCYTQRTGEIDNSCNAKSGNPFGPFWDTFGIDFVGSEFYGPLNYDVHNAVMMEKWQIKYPPDKFPVLAFTGAPASFPVQKENVHLQKYLQWSADIVNKTRLFIKKNMSGGGFIGIHLRNGQDWVKACQHIGDTVMLFAAPQCVGYKNERGPLTLSMCLPQPTDVIKQVKRALKKHENIKYVFVASDSNHMVDELNKGLHRAEVAIIRLQPSNPHLDLAILGQANYFIGNCVSSYSAFVKRERDVTGLPSEFWSFPHRRKSKHEEL</sequence>
<dbReference type="OrthoDB" id="10050276at2759"/>
<evidence type="ECO:0000256" key="12">
    <source>
        <dbReference type="ARBA" id="ARBA00023253"/>
    </source>
</evidence>
<comment type="pathway">
    <text evidence="2">Protein modification; protein glycosylation.</text>
</comment>
<dbReference type="CDD" id="cd11302">
    <property type="entry name" value="O-FucT-1"/>
    <property type="match status" value="1"/>
</dbReference>
<dbReference type="PANTHER" id="PTHR21420:SF10">
    <property type="entry name" value="GDP-FUCOSE PROTEIN O-FUCOSYLTRANSFERASE 1"/>
    <property type="match status" value="1"/>
</dbReference>
<gene>
    <name evidence="18" type="ORF">APLA_LOCUS12410</name>
    <name evidence="17" type="ORF">APLA_LOCUS4954</name>
</gene>
<evidence type="ECO:0000256" key="3">
    <source>
        <dbReference type="ARBA" id="ARBA00010626"/>
    </source>
</evidence>
<keyword evidence="11" id="KW-0325">Glycoprotein</keyword>
<dbReference type="GO" id="GO:0006004">
    <property type="term" value="P:fucose metabolic process"/>
    <property type="evidence" value="ECO:0007669"/>
    <property type="project" value="UniProtKB-KW"/>
</dbReference>
<keyword evidence="10" id="KW-1015">Disulfide bond</keyword>
<evidence type="ECO:0000256" key="8">
    <source>
        <dbReference type="ARBA" id="ARBA00022824"/>
    </source>
</evidence>
<evidence type="ECO:0000256" key="5">
    <source>
        <dbReference type="ARBA" id="ARBA00021745"/>
    </source>
</evidence>
<dbReference type="EC" id="2.4.1.221" evidence="4"/>
<dbReference type="GO" id="GO:0007219">
    <property type="term" value="P:Notch signaling pathway"/>
    <property type="evidence" value="ECO:0007669"/>
    <property type="project" value="UniProtKB-KW"/>
</dbReference>
<comment type="similarity">
    <text evidence="3">Belongs to the glycosyltransferase 65 family.</text>
</comment>
<dbReference type="InterPro" id="IPR039922">
    <property type="entry name" value="POFUT1"/>
</dbReference>
<evidence type="ECO:0000256" key="2">
    <source>
        <dbReference type="ARBA" id="ARBA00004922"/>
    </source>
</evidence>
<keyword evidence="7" id="KW-0808">Transferase</keyword>
<evidence type="ECO:0000256" key="1">
    <source>
        <dbReference type="ARBA" id="ARBA00004240"/>
    </source>
</evidence>
<dbReference type="AlphaFoldDB" id="A0A8S0ZDS7"/>
<evidence type="ECO:0000256" key="16">
    <source>
        <dbReference type="ARBA" id="ARBA00048647"/>
    </source>
</evidence>
<dbReference type="EMBL" id="CADEBC010000540">
    <property type="protein sequence ID" value="CAB3249941.1"/>
    <property type="molecule type" value="Genomic_DNA"/>
</dbReference>
<comment type="catalytic activity">
    <reaction evidence="15">
        <text>L-threonyl-[protein] + GDP-beta-L-fucose = 3-O-(alpha-L-fucosyl)-L-threonyl-[protein] + GDP + H(+)</text>
        <dbReference type="Rhea" id="RHEA:70491"/>
        <dbReference type="Rhea" id="RHEA-COMP:11060"/>
        <dbReference type="Rhea" id="RHEA-COMP:17915"/>
        <dbReference type="ChEBI" id="CHEBI:15378"/>
        <dbReference type="ChEBI" id="CHEBI:30013"/>
        <dbReference type="ChEBI" id="CHEBI:57273"/>
        <dbReference type="ChEBI" id="CHEBI:58189"/>
        <dbReference type="ChEBI" id="CHEBI:189631"/>
        <dbReference type="EC" id="2.4.1.221"/>
    </reaction>
    <physiologicalReaction direction="left-to-right" evidence="15">
        <dbReference type="Rhea" id="RHEA:70492"/>
    </physiologicalReaction>
</comment>
<keyword evidence="9" id="KW-0914">Notch signaling pathway</keyword>
<evidence type="ECO:0000256" key="7">
    <source>
        <dbReference type="ARBA" id="ARBA00022679"/>
    </source>
</evidence>
<dbReference type="Pfam" id="PF10250">
    <property type="entry name" value="O-FucT"/>
    <property type="match status" value="1"/>
</dbReference>
<evidence type="ECO:0000256" key="15">
    <source>
        <dbReference type="ARBA" id="ARBA00047273"/>
    </source>
</evidence>
<evidence type="ECO:0000256" key="11">
    <source>
        <dbReference type="ARBA" id="ARBA00023180"/>
    </source>
</evidence>
<dbReference type="PANTHER" id="PTHR21420">
    <property type="entry name" value="GDP-FUCOSE PROTEIN O-FUCOSYLTRANSFERASE 1"/>
    <property type="match status" value="1"/>
</dbReference>
<accession>A0A8S0ZDS7</accession>
<comment type="subcellular location">
    <subcellularLocation>
        <location evidence="1">Endoplasmic reticulum</location>
    </subcellularLocation>
</comment>
<evidence type="ECO:0000256" key="10">
    <source>
        <dbReference type="ARBA" id="ARBA00023157"/>
    </source>
</evidence>
<organism evidence="17 20">
    <name type="scientific">Arctia plantaginis</name>
    <name type="common">Wood tiger moth</name>
    <name type="synonym">Phalaena plantaginis</name>
    <dbReference type="NCBI Taxonomy" id="874455"/>
    <lineage>
        <taxon>Eukaryota</taxon>
        <taxon>Metazoa</taxon>
        <taxon>Ecdysozoa</taxon>
        <taxon>Arthropoda</taxon>
        <taxon>Hexapoda</taxon>
        <taxon>Insecta</taxon>
        <taxon>Pterygota</taxon>
        <taxon>Neoptera</taxon>
        <taxon>Endopterygota</taxon>
        <taxon>Lepidoptera</taxon>
        <taxon>Glossata</taxon>
        <taxon>Ditrysia</taxon>
        <taxon>Noctuoidea</taxon>
        <taxon>Erebidae</taxon>
        <taxon>Arctiinae</taxon>
        <taxon>Arctia</taxon>
    </lineage>
</organism>
<dbReference type="Proteomes" id="UP000494256">
    <property type="component" value="Unassembled WGS sequence"/>
</dbReference>
<evidence type="ECO:0000256" key="14">
    <source>
        <dbReference type="ARBA" id="ARBA00033080"/>
    </source>
</evidence>
<dbReference type="GO" id="GO:0005783">
    <property type="term" value="C:endoplasmic reticulum"/>
    <property type="evidence" value="ECO:0007669"/>
    <property type="project" value="UniProtKB-SubCell"/>
</dbReference>